<dbReference type="OrthoDB" id="935481at2"/>
<dbReference type="GO" id="GO:0003677">
    <property type="term" value="F:DNA binding"/>
    <property type="evidence" value="ECO:0007669"/>
    <property type="project" value="InterPro"/>
</dbReference>
<dbReference type="EMBL" id="CP025096">
    <property type="protein sequence ID" value="AUD02611.1"/>
    <property type="molecule type" value="Genomic_DNA"/>
</dbReference>
<dbReference type="KEGG" id="spir:CWM47_12670"/>
<keyword evidence="1" id="KW-0597">Phosphoprotein</keyword>
<organism evidence="4 5">
    <name type="scientific">Spirosoma pollinicola</name>
    <dbReference type="NCBI Taxonomy" id="2057025"/>
    <lineage>
        <taxon>Bacteria</taxon>
        <taxon>Pseudomonadati</taxon>
        <taxon>Bacteroidota</taxon>
        <taxon>Cytophagia</taxon>
        <taxon>Cytophagales</taxon>
        <taxon>Cytophagaceae</taxon>
        <taxon>Spirosoma</taxon>
    </lineage>
</organism>
<dbReference type="Proteomes" id="UP000232883">
    <property type="component" value="Chromosome"/>
</dbReference>
<feature type="modified residue" description="4-aspartylphosphate" evidence="1">
    <location>
        <position position="192"/>
    </location>
</feature>
<evidence type="ECO:0000259" key="3">
    <source>
        <dbReference type="PROSITE" id="PS50930"/>
    </source>
</evidence>
<dbReference type="Gene3D" id="3.40.50.2300">
    <property type="match status" value="1"/>
</dbReference>
<dbReference type="InterPro" id="IPR007492">
    <property type="entry name" value="LytTR_DNA-bd_dom"/>
</dbReference>
<dbReference type="PROSITE" id="PS50930">
    <property type="entry name" value="HTH_LYTTR"/>
    <property type="match status" value="1"/>
</dbReference>
<dbReference type="Gene3D" id="2.40.50.1020">
    <property type="entry name" value="LytTr DNA-binding domain"/>
    <property type="match status" value="1"/>
</dbReference>
<proteinExistence type="predicted"/>
<dbReference type="AlphaFoldDB" id="A0A2K8YYA9"/>
<sequence length="282" mass="31934">MSVIKPALQFPELITHLSGANNYSWLHFRNGEKKLLAKPISYLECELPGFIRAHKTVLINPDYVKSLHQPPRQKMAGEIQLENGITFPVSRRRWNQVVDALAYRLSPISDRAVVHQVEVSVSPKTANRSEENGAQQSILLVTDDEPNALLVAQMMKKHWSTYQFHTTQQAKQLPDLFNQVSEQELPALLLLDARTSTLERLQTLQNLKQDSRLCRVPTILLVSPTDSLVTDGYRRQANSVISLQEGYVSFTQTIERICRFWLHTAALPGTVKATELTNKVAL</sequence>
<keyword evidence="4" id="KW-0418">Kinase</keyword>
<dbReference type="PROSITE" id="PS50110">
    <property type="entry name" value="RESPONSE_REGULATORY"/>
    <property type="match status" value="1"/>
</dbReference>
<dbReference type="GO" id="GO:0016301">
    <property type="term" value="F:kinase activity"/>
    <property type="evidence" value="ECO:0007669"/>
    <property type="project" value="UniProtKB-KW"/>
</dbReference>
<evidence type="ECO:0000256" key="1">
    <source>
        <dbReference type="PROSITE-ProRule" id="PRU00169"/>
    </source>
</evidence>
<dbReference type="RefSeq" id="WP_100988328.1">
    <property type="nucleotide sequence ID" value="NZ_CP025096.1"/>
</dbReference>
<dbReference type="SUPFAM" id="SSF52172">
    <property type="entry name" value="CheY-like"/>
    <property type="match status" value="1"/>
</dbReference>
<feature type="domain" description="Response regulatory" evidence="2">
    <location>
        <begin position="137"/>
        <end position="258"/>
    </location>
</feature>
<evidence type="ECO:0000259" key="2">
    <source>
        <dbReference type="PROSITE" id="PS50110"/>
    </source>
</evidence>
<reference evidence="4 5" key="1">
    <citation type="submission" date="2017-11" db="EMBL/GenBank/DDBJ databases">
        <title>Taxonomic description and genome sequences of Spirosoma HA7 sp. nov., isolated from pollen microhabitat of Corylus avellana.</title>
        <authorList>
            <person name="Ambika Manirajan B."/>
            <person name="Suarez C."/>
            <person name="Ratering S."/>
            <person name="Geissler-Plaum R."/>
            <person name="Cardinale M."/>
            <person name="Sylvia S."/>
        </authorList>
    </citation>
    <scope>NUCLEOTIDE SEQUENCE [LARGE SCALE GENOMIC DNA]</scope>
    <source>
        <strain evidence="4 5">HA7</strain>
    </source>
</reference>
<name>A0A2K8YYA9_9BACT</name>
<protein>
    <submittedName>
        <fullName evidence="4">Histidine kinase</fullName>
    </submittedName>
</protein>
<accession>A0A2K8YYA9</accession>
<dbReference type="InterPro" id="IPR011006">
    <property type="entry name" value="CheY-like_superfamily"/>
</dbReference>
<dbReference type="InterPro" id="IPR001789">
    <property type="entry name" value="Sig_transdc_resp-reg_receiver"/>
</dbReference>
<gene>
    <name evidence="4" type="ORF">CWM47_12670</name>
</gene>
<dbReference type="SMART" id="SM00850">
    <property type="entry name" value="LytTR"/>
    <property type="match status" value="1"/>
</dbReference>
<keyword evidence="4" id="KW-0808">Transferase</keyword>
<dbReference type="GO" id="GO:0000160">
    <property type="term" value="P:phosphorelay signal transduction system"/>
    <property type="evidence" value="ECO:0007669"/>
    <property type="project" value="InterPro"/>
</dbReference>
<keyword evidence="5" id="KW-1185">Reference proteome</keyword>
<evidence type="ECO:0000313" key="4">
    <source>
        <dbReference type="EMBL" id="AUD02611.1"/>
    </source>
</evidence>
<evidence type="ECO:0000313" key="5">
    <source>
        <dbReference type="Proteomes" id="UP000232883"/>
    </source>
</evidence>
<feature type="domain" description="HTH LytTR-type" evidence="3">
    <location>
        <begin position="26"/>
        <end position="103"/>
    </location>
</feature>
<dbReference type="Pfam" id="PF04397">
    <property type="entry name" value="LytTR"/>
    <property type="match status" value="1"/>
</dbReference>